<dbReference type="Proteomes" id="UP001649381">
    <property type="component" value="Unassembled WGS sequence"/>
</dbReference>
<gene>
    <name evidence="2" type="ORF">L2716_03310</name>
</gene>
<dbReference type="RefSeq" id="WP_236331756.1">
    <property type="nucleotide sequence ID" value="NZ_JAKIJS010000001.1"/>
</dbReference>
<dbReference type="SMART" id="SM00914">
    <property type="entry name" value="IDEAL"/>
    <property type="match status" value="1"/>
</dbReference>
<name>A0ABS9GYR6_9BACL</name>
<dbReference type="InterPro" id="IPR027393">
    <property type="entry name" value="Virus_scaffolding_prot_C"/>
</dbReference>
<dbReference type="Gene3D" id="4.10.810.10">
    <property type="entry name" value="Virus Scaffolding Protein, Chain A"/>
    <property type="match status" value="1"/>
</dbReference>
<accession>A0ABS9GYR6</accession>
<comment type="caution">
    <text evidence="2">The sequence shown here is derived from an EMBL/GenBank/DDBJ whole genome shotgun (WGS) entry which is preliminary data.</text>
</comment>
<dbReference type="Pfam" id="PF08858">
    <property type="entry name" value="IDEAL"/>
    <property type="match status" value="1"/>
</dbReference>
<proteinExistence type="predicted"/>
<feature type="domain" description="IDEAL" evidence="1">
    <location>
        <begin position="35"/>
        <end position="71"/>
    </location>
</feature>
<protein>
    <submittedName>
        <fullName evidence="2">IDEAL domain-containing protein</fullName>
    </submittedName>
</protein>
<dbReference type="EMBL" id="JAKIJS010000001">
    <property type="protein sequence ID" value="MCF6136743.1"/>
    <property type="molecule type" value="Genomic_DNA"/>
</dbReference>
<reference evidence="2 3" key="1">
    <citation type="submission" date="2022-01" db="EMBL/GenBank/DDBJ databases">
        <title>Alkalihalobacillus sp. EGI L200015, a novel bacterium isolated from a salt lake sediment.</title>
        <authorList>
            <person name="Gao L."/>
            <person name="Fang B.-Z."/>
            <person name="Li W.-J."/>
        </authorList>
    </citation>
    <scope>NUCLEOTIDE SEQUENCE [LARGE SCALE GENOMIC DNA]</scope>
    <source>
        <strain evidence="2 3">KCTC 12718</strain>
    </source>
</reference>
<sequence>MNKHTSSFQAKMKEQAQQRQKRAEQFFVALAAQLILDESLFEHQREKLSAKIDIALERNDYKSFVELSEQFKKYQNN</sequence>
<evidence type="ECO:0000313" key="3">
    <source>
        <dbReference type="Proteomes" id="UP001649381"/>
    </source>
</evidence>
<dbReference type="InterPro" id="IPR014957">
    <property type="entry name" value="IDEAL_dom"/>
</dbReference>
<keyword evidence="3" id="KW-1185">Reference proteome</keyword>
<evidence type="ECO:0000313" key="2">
    <source>
        <dbReference type="EMBL" id="MCF6136743.1"/>
    </source>
</evidence>
<evidence type="ECO:0000259" key="1">
    <source>
        <dbReference type="SMART" id="SM00914"/>
    </source>
</evidence>
<organism evidence="2 3">
    <name type="scientific">Pseudalkalibacillus berkeleyi</name>
    <dbReference type="NCBI Taxonomy" id="1069813"/>
    <lineage>
        <taxon>Bacteria</taxon>
        <taxon>Bacillati</taxon>
        <taxon>Bacillota</taxon>
        <taxon>Bacilli</taxon>
        <taxon>Bacillales</taxon>
        <taxon>Fictibacillaceae</taxon>
        <taxon>Pseudalkalibacillus</taxon>
    </lineage>
</organism>